<proteinExistence type="predicted"/>
<feature type="domain" description="RsdA/BaiN/AoA(So)-like insert" evidence="5">
    <location>
        <begin position="175"/>
        <end position="336"/>
    </location>
</feature>
<evidence type="ECO:0000256" key="3">
    <source>
        <dbReference type="ARBA" id="ARBA00022827"/>
    </source>
</evidence>
<protein>
    <submittedName>
        <fullName evidence="6">NAD(P)/FAD-dependent oxidoreductase</fullName>
    </submittedName>
</protein>
<dbReference type="SUPFAM" id="SSF51905">
    <property type="entry name" value="FAD/NAD(P)-binding domain"/>
    <property type="match status" value="1"/>
</dbReference>
<accession>A0ABQ0AWU3</accession>
<dbReference type="InterPro" id="IPR023166">
    <property type="entry name" value="BaiN-like_dom_sf"/>
</dbReference>
<dbReference type="PANTHER" id="PTHR42887">
    <property type="entry name" value="OS12G0638800 PROTEIN"/>
    <property type="match status" value="1"/>
</dbReference>
<dbReference type="SUPFAM" id="SSF160996">
    <property type="entry name" value="HI0933 insert domain-like"/>
    <property type="match status" value="1"/>
</dbReference>
<evidence type="ECO:0000256" key="1">
    <source>
        <dbReference type="ARBA" id="ARBA00001974"/>
    </source>
</evidence>
<dbReference type="InterPro" id="IPR057661">
    <property type="entry name" value="RsdA/BaiN/AoA(So)_Rossmann"/>
</dbReference>
<dbReference type="InterPro" id="IPR036188">
    <property type="entry name" value="FAD/NAD-bd_sf"/>
</dbReference>
<evidence type="ECO:0000256" key="2">
    <source>
        <dbReference type="ARBA" id="ARBA00022630"/>
    </source>
</evidence>
<evidence type="ECO:0000259" key="4">
    <source>
        <dbReference type="Pfam" id="PF03486"/>
    </source>
</evidence>
<evidence type="ECO:0000313" key="6">
    <source>
        <dbReference type="EMBL" id="GAA6268500.1"/>
    </source>
</evidence>
<dbReference type="Gene3D" id="3.50.50.60">
    <property type="entry name" value="FAD/NAD(P)-binding domain"/>
    <property type="match status" value="1"/>
</dbReference>
<dbReference type="Pfam" id="PF22780">
    <property type="entry name" value="HI0933_like_1st"/>
    <property type="match status" value="1"/>
</dbReference>
<dbReference type="Gene3D" id="2.40.30.10">
    <property type="entry name" value="Translation factors"/>
    <property type="match status" value="1"/>
</dbReference>
<dbReference type="Pfam" id="PF03486">
    <property type="entry name" value="HI0933_like"/>
    <property type="match status" value="1"/>
</dbReference>
<dbReference type="EMBL" id="BAABXL010000001">
    <property type="protein sequence ID" value="GAA6268500.1"/>
    <property type="molecule type" value="Genomic_DNA"/>
</dbReference>
<name>A0ABQ0AWU3_9FIRM</name>
<dbReference type="Gene3D" id="1.10.8.260">
    <property type="entry name" value="HI0933 insert domain-like"/>
    <property type="match status" value="1"/>
</dbReference>
<organism evidence="6 7">
    <name type="scientific">Enterocloster alcoholdehydrogenati</name>
    <dbReference type="NCBI Taxonomy" id="2547410"/>
    <lineage>
        <taxon>Bacteria</taxon>
        <taxon>Bacillati</taxon>
        <taxon>Bacillota</taxon>
        <taxon>Clostridia</taxon>
        <taxon>Lachnospirales</taxon>
        <taxon>Lachnospiraceae</taxon>
        <taxon>Enterocloster</taxon>
    </lineage>
</organism>
<dbReference type="InterPro" id="IPR055178">
    <property type="entry name" value="RsdA/BaiN/AoA(So)-like_dom"/>
</dbReference>
<evidence type="ECO:0000259" key="5">
    <source>
        <dbReference type="Pfam" id="PF22780"/>
    </source>
</evidence>
<reference evidence="6 7" key="1">
    <citation type="submission" date="2024-04" db="EMBL/GenBank/DDBJ databases">
        <title>Defined microbial consortia suppress multidrug-resistant proinflammatory Enterobacteriaceae via ecological control.</title>
        <authorList>
            <person name="Furuichi M."/>
            <person name="Kawaguchi T."/>
            <person name="Pust M."/>
            <person name="Yasuma K."/>
            <person name="Plichta D."/>
            <person name="Hasegawa N."/>
            <person name="Ohya T."/>
            <person name="Bhattarai S."/>
            <person name="Sasajima S."/>
            <person name="Aoto Y."/>
            <person name="Tuganbaev T."/>
            <person name="Yaginuma M."/>
            <person name="Ueda M."/>
            <person name="Okahashi N."/>
            <person name="Amafuji K."/>
            <person name="Kiridooshi Y."/>
            <person name="Sugita K."/>
            <person name="Strazar M."/>
            <person name="Skelly A."/>
            <person name="Suda W."/>
            <person name="Hattori M."/>
            <person name="Nakamoto N."/>
            <person name="Caballero S."/>
            <person name="Norman J."/>
            <person name="Olle B."/>
            <person name="Tanoue T."/>
            <person name="Arita M."/>
            <person name="Bucci V."/>
            <person name="Atarashi K."/>
            <person name="Xavier R."/>
            <person name="Honda K."/>
        </authorList>
    </citation>
    <scope>NUCLEOTIDE SEQUENCE [LARGE SCALE GENOMIC DNA]</scope>
    <source>
        <strain evidence="7">f13</strain>
    </source>
</reference>
<keyword evidence="7" id="KW-1185">Reference proteome</keyword>
<dbReference type="PANTHER" id="PTHR42887:SF2">
    <property type="entry name" value="OS12G0638800 PROTEIN"/>
    <property type="match status" value="1"/>
</dbReference>
<gene>
    <name evidence="6" type="ORF">F130042H8_15600</name>
</gene>
<dbReference type="InterPro" id="IPR004792">
    <property type="entry name" value="BaiN-like"/>
</dbReference>
<evidence type="ECO:0000313" key="7">
    <source>
        <dbReference type="Proteomes" id="UP001600894"/>
    </source>
</evidence>
<dbReference type="Proteomes" id="UP001600894">
    <property type="component" value="Unassembled WGS sequence"/>
</dbReference>
<feature type="domain" description="RsdA/BaiN/AoA(So)-like Rossmann fold-like" evidence="4">
    <location>
        <begin position="1"/>
        <end position="388"/>
    </location>
</feature>
<comment type="caution">
    <text evidence="6">The sequence shown here is derived from an EMBL/GenBank/DDBJ whole genome shotgun (WGS) entry which is preliminary data.</text>
</comment>
<keyword evidence="2" id="KW-0285">Flavoprotein</keyword>
<sequence length="405" mass="43759">MMAAITAAEAGASVTLIEHMDRVGKKILSTGNGRCNLTNYRMEPDCYRCSQPDFPMRVIGGFDVEATLDFFKALGVVPKDRGGYVYPNSDQAASVLDVLRFRVEQLGVKVLLACHVSNIRPKAKGGFLIVTDQGKHHMDAVILAAGGKAAPALGSDGSGYDLAGGLGHRVIKPLPALVQLRCQGNLYKQLAGIRTDAGIRLMVDGVCAAQERGELQLTDYGLSGIPVFQVSRYAARALDQGKNVRAYIDFMPSWEEKESFRLLKRRAKMLGEKPVGELFTGMLNRKLAQVLLKRSGAEPSMVCRSLGNRQLERIMGQLKGYEAIIMSVNPFANAQVCCGGVDTREVDPATMESKKWPGLYLAGELLDVDGICGGYNLQFAWSSGRIAGWCAAGMGNAAQKEGGYI</sequence>
<comment type="cofactor">
    <cofactor evidence="1">
        <name>FAD</name>
        <dbReference type="ChEBI" id="CHEBI:57692"/>
    </cofactor>
</comment>
<keyword evidence="3" id="KW-0274">FAD</keyword>
<dbReference type="NCBIfam" id="TIGR00275">
    <property type="entry name" value="aminoacetone oxidase family FAD-binding enzyme"/>
    <property type="match status" value="1"/>
</dbReference>